<organism evidence="6 7">
    <name type="scientific">Phakopsora pachyrhizi</name>
    <name type="common">Asian soybean rust disease fungus</name>
    <dbReference type="NCBI Taxonomy" id="170000"/>
    <lineage>
        <taxon>Eukaryota</taxon>
        <taxon>Fungi</taxon>
        <taxon>Dikarya</taxon>
        <taxon>Basidiomycota</taxon>
        <taxon>Pucciniomycotina</taxon>
        <taxon>Pucciniomycetes</taxon>
        <taxon>Pucciniales</taxon>
        <taxon>Phakopsoraceae</taxon>
        <taxon>Phakopsora</taxon>
    </lineage>
</organism>
<evidence type="ECO:0000313" key="6">
    <source>
        <dbReference type="EMBL" id="CAH7675321.1"/>
    </source>
</evidence>
<dbReference type="Pfam" id="PF03647">
    <property type="entry name" value="Tmemb_14"/>
    <property type="match status" value="1"/>
</dbReference>
<dbReference type="Proteomes" id="UP001153365">
    <property type="component" value="Unassembled WGS sequence"/>
</dbReference>
<evidence type="ECO:0000256" key="3">
    <source>
        <dbReference type="ARBA" id="ARBA00022692"/>
    </source>
</evidence>
<keyword evidence="5" id="KW-0472">Membrane</keyword>
<evidence type="ECO:0000256" key="4">
    <source>
        <dbReference type="ARBA" id="ARBA00022989"/>
    </source>
</evidence>
<comment type="caution">
    <text evidence="6">The sequence shown here is derived from an EMBL/GenBank/DDBJ whole genome shotgun (WGS) entry which is preliminary data.</text>
</comment>
<sequence length="106" mass="11052">MKLSTSITGSSHPAYALSLICLTGGGIGFIKRGSKISLASGLALSSIYFIGARRISKGQTYGLESALVASVILTVSSLMRINKPTNVPKILSVLGLTSTIYFSKKA</sequence>
<dbReference type="InterPro" id="IPR044890">
    <property type="entry name" value="TMEM14_sf"/>
</dbReference>
<dbReference type="AlphaFoldDB" id="A0AAV0B1D3"/>
<protein>
    <submittedName>
        <fullName evidence="6">Yjr085c-like protein</fullName>
    </submittedName>
</protein>
<accession>A0AAV0B1D3</accession>
<reference evidence="6" key="1">
    <citation type="submission" date="2022-06" db="EMBL/GenBank/DDBJ databases">
        <authorList>
            <consortium name="SYNGENTA / RWTH Aachen University"/>
        </authorList>
    </citation>
    <scope>NUCLEOTIDE SEQUENCE</scope>
</reference>
<dbReference type="EMBL" id="CALTRL010002308">
    <property type="protein sequence ID" value="CAH7675321.1"/>
    <property type="molecule type" value="Genomic_DNA"/>
</dbReference>
<name>A0AAV0B1D3_PHAPC</name>
<keyword evidence="4" id="KW-1133">Transmembrane helix</keyword>
<proteinExistence type="inferred from homology"/>
<dbReference type="InterPro" id="IPR005349">
    <property type="entry name" value="TMEM14"/>
</dbReference>
<keyword evidence="3" id="KW-0812">Transmembrane</keyword>
<evidence type="ECO:0000256" key="5">
    <source>
        <dbReference type="ARBA" id="ARBA00023136"/>
    </source>
</evidence>
<evidence type="ECO:0000256" key="1">
    <source>
        <dbReference type="ARBA" id="ARBA00004370"/>
    </source>
</evidence>
<evidence type="ECO:0000313" key="7">
    <source>
        <dbReference type="Proteomes" id="UP001153365"/>
    </source>
</evidence>
<comment type="similarity">
    <text evidence="2">Belongs to the TMEM14 family.</text>
</comment>
<gene>
    <name evidence="6" type="ORF">PPACK8108_LOCUS10313</name>
</gene>
<keyword evidence="7" id="KW-1185">Reference proteome</keyword>
<dbReference type="Gene3D" id="1.10.10.1740">
    <property type="entry name" value="Transmembrane protein 14-like"/>
    <property type="match status" value="1"/>
</dbReference>
<dbReference type="GO" id="GO:0016020">
    <property type="term" value="C:membrane"/>
    <property type="evidence" value="ECO:0007669"/>
    <property type="project" value="UniProtKB-SubCell"/>
</dbReference>
<comment type="subcellular location">
    <subcellularLocation>
        <location evidence="1">Membrane</location>
    </subcellularLocation>
</comment>
<evidence type="ECO:0000256" key="2">
    <source>
        <dbReference type="ARBA" id="ARBA00007590"/>
    </source>
</evidence>